<dbReference type="Gene3D" id="2.60.120.10">
    <property type="entry name" value="Jelly Rolls"/>
    <property type="match status" value="1"/>
</dbReference>
<evidence type="ECO:0000313" key="2">
    <source>
        <dbReference type="Proteomes" id="UP001218188"/>
    </source>
</evidence>
<keyword evidence="2" id="KW-1185">Reference proteome</keyword>
<reference evidence="1" key="1">
    <citation type="submission" date="2023-03" db="EMBL/GenBank/DDBJ databases">
        <title>Massive genome expansion in bonnet fungi (Mycena s.s.) driven by repeated elements and novel gene families across ecological guilds.</title>
        <authorList>
            <consortium name="Lawrence Berkeley National Laboratory"/>
            <person name="Harder C.B."/>
            <person name="Miyauchi S."/>
            <person name="Viragh M."/>
            <person name="Kuo A."/>
            <person name="Thoen E."/>
            <person name="Andreopoulos B."/>
            <person name="Lu D."/>
            <person name="Skrede I."/>
            <person name="Drula E."/>
            <person name="Henrissat B."/>
            <person name="Morin E."/>
            <person name="Kohler A."/>
            <person name="Barry K."/>
            <person name="LaButti K."/>
            <person name="Morin E."/>
            <person name="Salamov A."/>
            <person name="Lipzen A."/>
            <person name="Mereny Z."/>
            <person name="Hegedus B."/>
            <person name="Baldrian P."/>
            <person name="Stursova M."/>
            <person name="Weitz H."/>
            <person name="Taylor A."/>
            <person name="Grigoriev I.V."/>
            <person name="Nagy L.G."/>
            <person name="Martin F."/>
            <person name="Kauserud H."/>
        </authorList>
    </citation>
    <scope>NUCLEOTIDE SEQUENCE</scope>
    <source>
        <strain evidence="1">CBHHK200</strain>
    </source>
</reference>
<evidence type="ECO:0000313" key="1">
    <source>
        <dbReference type="EMBL" id="KAJ7031950.1"/>
    </source>
</evidence>
<dbReference type="EMBL" id="JARJCM010000077">
    <property type="protein sequence ID" value="KAJ7031950.1"/>
    <property type="molecule type" value="Genomic_DNA"/>
</dbReference>
<dbReference type="InterPro" id="IPR014710">
    <property type="entry name" value="RmlC-like_jellyroll"/>
</dbReference>
<organism evidence="1 2">
    <name type="scientific">Mycena alexandri</name>
    <dbReference type="NCBI Taxonomy" id="1745969"/>
    <lineage>
        <taxon>Eukaryota</taxon>
        <taxon>Fungi</taxon>
        <taxon>Dikarya</taxon>
        <taxon>Basidiomycota</taxon>
        <taxon>Agaricomycotina</taxon>
        <taxon>Agaricomycetes</taxon>
        <taxon>Agaricomycetidae</taxon>
        <taxon>Agaricales</taxon>
        <taxon>Marasmiineae</taxon>
        <taxon>Mycenaceae</taxon>
        <taxon>Mycena</taxon>
    </lineage>
</organism>
<gene>
    <name evidence="1" type="ORF">C8F04DRAFT_1262340</name>
</gene>
<protein>
    <submittedName>
        <fullName evidence="1">Uncharacterized protein</fullName>
    </submittedName>
</protein>
<dbReference type="SUPFAM" id="SSF51182">
    <property type="entry name" value="RmlC-like cupins"/>
    <property type="match status" value="1"/>
</dbReference>
<proteinExistence type="predicted"/>
<dbReference type="AlphaFoldDB" id="A0AAD6SQU7"/>
<dbReference type="InterPro" id="IPR011051">
    <property type="entry name" value="RmlC_Cupin_sf"/>
</dbReference>
<dbReference type="Proteomes" id="UP001218188">
    <property type="component" value="Unassembled WGS sequence"/>
</dbReference>
<accession>A0AAD6SQU7</accession>
<sequence length="203" mass="21849">MPSLLLRPIAMVVGLDSKTSIPSRLLLRSQVSSICDSNPRPYGIAQEASWHNTAEWAYVLKSPQTILGTFIDKLSVASPPPEDVESDMVAPTFALSKVPGAKKPGGSVKVVDSRTFKVAQTFSAAEVMVEAGNVGYVRPSLGNYVANTGNTTLKFLEIFKSGVFQDISLTQLLALTPRSSSKFISVFLTRLSRVSAALKMEVV</sequence>
<comment type="caution">
    <text evidence="1">The sequence shown here is derived from an EMBL/GenBank/DDBJ whole genome shotgun (WGS) entry which is preliminary data.</text>
</comment>
<name>A0AAD6SQU7_9AGAR</name>